<name>A0ABS0T6M4_9STAP</name>
<dbReference type="PRINTS" id="PR00727">
    <property type="entry name" value="LEADERPTASE"/>
</dbReference>
<dbReference type="InterPro" id="IPR000223">
    <property type="entry name" value="Pept_S26A_signal_pept_1"/>
</dbReference>
<evidence type="ECO:0000256" key="6">
    <source>
        <dbReference type="ARBA" id="ARBA00022801"/>
    </source>
</evidence>
<dbReference type="EMBL" id="JABANU010000004">
    <property type="protein sequence ID" value="MBI5974402.1"/>
    <property type="molecule type" value="Genomic_DNA"/>
</dbReference>
<evidence type="ECO:0000256" key="5">
    <source>
        <dbReference type="ARBA" id="ARBA00022670"/>
    </source>
</evidence>
<keyword evidence="7" id="KW-0812">Transmembrane</keyword>
<reference evidence="9 10" key="1">
    <citation type="submission" date="2020-04" db="EMBL/GenBank/DDBJ databases">
        <title>Staphylococcus species from domestic dog.</title>
        <authorList>
            <person name="Paterson G.K."/>
        </authorList>
    </citation>
    <scope>NUCLEOTIDE SEQUENCE [LARGE SCALE GENOMIC DNA]</scope>
    <source>
        <strain evidence="9 10">H16/1A</strain>
    </source>
</reference>
<accession>A0ABS0T6M4</accession>
<dbReference type="PROSITE" id="PS00501">
    <property type="entry name" value="SPASE_I_1"/>
    <property type="match status" value="1"/>
</dbReference>
<evidence type="ECO:0000256" key="2">
    <source>
        <dbReference type="ARBA" id="ARBA00002312"/>
    </source>
</evidence>
<comment type="catalytic activity">
    <reaction evidence="1 7">
        <text>Cleavage of hydrophobic, N-terminal signal or leader sequences from secreted and periplasmic proteins.</text>
        <dbReference type="EC" id="3.4.21.89"/>
    </reaction>
</comment>
<keyword evidence="10" id="KW-1185">Reference proteome</keyword>
<evidence type="ECO:0000256" key="1">
    <source>
        <dbReference type="ARBA" id="ARBA00000677"/>
    </source>
</evidence>
<feature type="transmembrane region" description="Helical" evidence="7">
    <location>
        <begin position="7"/>
        <end position="27"/>
    </location>
</feature>
<dbReference type="InterPro" id="IPR019758">
    <property type="entry name" value="Pept_S26A_signal_pept_1_CS"/>
</dbReference>
<protein>
    <recommendedName>
        <fullName evidence="7">Signal peptidase I</fullName>
        <ecNumber evidence="7">3.4.21.89</ecNumber>
    </recommendedName>
</protein>
<dbReference type="Proteomes" id="UP000751852">
    <property type="component" value="Unassembled WGS sequence"/>
</dbReference>
<dbReference type="RefSeq" id="WP_198617196.1">
    <property type="nucleotide sequence ID" value="NZ_JABANU010000004.1"/>
</dbReference>
<evidence type="ECO:0000313" key="10">
    <source>
        <dbReference type="Proteomes" id="UP000751852"/>
    </source>
</evidence>
<dbReference type="PANTHER" id="PTHR43390">
    <property type="entry name" value="SIGNAL PEPTIDASE I"/>
    <property type="match status" value="1"/>
</dbReference>
<comment type="similarity">
    <text evidence="4 7">Belongs to the peptidase S26 family.</text>
</comment>
<keyword evidence="7" id="KW-0472">Membrane</keyword>
<dbReference type="PROSITE" id="PS00760">
    <property type="entry name" value="SPASE_I_2"/>
    <property type="match status" value="1"/>
</dbReference>
<evidence type="ECO:0000256" key="7">
    <source>
        <dbReference type="RuleBase" id="RU362042"/>
    </source>
</evidence>
<keyword evidence="7" id="KW-1133">Transmembrane helix</keyword>
<dbReference type="Gene3D" id="2.10.109.10">
    <property type="entry name" value="Umud Fragment, subunit A"/>
    <property type="match status" value="1"/>
</dbReference>
<comment type="caution">
    <text evidence="9">The sequence shown here is derived from an EMBL/GenBank/DDBJ whole genome shotgun (WGS) entry which is preliminary data.</text>
</comment>
<dbReference type="Pfam" id="PF10502">
    <property type="entry name" value="Peptidase_S26"/>
    <property type="match status" value="1"/>
</dbReference>
<dbReference type="GO" id="GO:0009003">
    <property type="term" value="F:signal peptidase activity"/>
    <property type="evidence" value="ECO:0007669"/>
    <property type="project" value="UniProtKB-EC"/>
</dbReference>
<dbReference type="InterPro" id="IPR036286">
    <property type="entry name" value="LexA/Signal_pep-like_sf"/>
</dbReference>
<dbReference type="InterPro" id="IPR019756">
    <property type="entry name" value="Pept_S26A_signal_pept_1_Ser-AS"/>
</dbReference>
<organism evidence="9 10">
    <name type="scientific">Staphylococcus canis</name>
    <dbReference type="NCBI Taxonomy" id="2724942"/>
    <lineage>
        <taxon>Bacteria</taxon>
        <taxon>Bacillati</taxon>
        <taxon>Bacillota</taxon>
        <taxon>Bacilli</taxon>
        <taxon>Bacillales</taxon>
        <taxon>Staphylococcaceae</taxon>
        <taxon>Staphylococcus</taxon>
    </lineage>
</organism>
<evidence type="ECO:0000256" key="4">
    <source>
        <dbReference type="ARBA" id="ARBA00009370"/>
    </source>
</evidence>
<keyword evidence="6 7" id="KW-0378">Hydrolase</keyword>
<dbReference type="PANTHER" id="PTHR43390:SF1">
    <property type="entry name" value="CHLOROPLAST PROCESSING PEPTIDASE"/>
    <property type="match status" value="1"/>
</dbReference>
<dbReference type="EC" id="3.4.21.89" evidence="7"/>
<dbReference type="InterPro" id="IPR019533">
    <property type="entry name" value="Peptidase_S26"/>
</dbReference>
<comment type="subcellular location">
    <subcellularLocation>
        <location evidence="3">Cell membrane</location>
        <topology evidence="3">Single-pass type II membrane protein</topology>
    </subcellularLocation>
    <subcellularLocation>
        <location evidence="7">Membrane</location>
        <topology evidence="7">Single-pass type II membrane protein</topology>
    </subcellularLocation>
</comment>
<dbReference type="InterPro" id="IPR019757">
    <property type="entry name" value="Pept_S26A_signal_pept_1_Lys-AS"/>
</dbReference>
<sequence length="206" mass="24086">MSKETRDLIIGAVIAIIIVFILNRFVITPYTVTGESMMPTFQTNDKVLVSKLSHYFSDIKEGDIIVFHEDHNQDFIKRVIGKPGDTIEYQNDQLYVNDKPIDEPYLNENKRHRKSEFLTENFDVSDIEGAHHQYRIPKDHYLVLGDNRMNSIDSRHPNVGLVPQAHIVGKVVIRFWPLSRLTFRFNPGTFELGYVYFYHQNEIVIF</sequence>
<evidence type="ECO:0000259" key="8">
    <source>
        <dbReference type="Pfam" id="PF10502"/>
    </source>
</evidence>
<dbReference type="SUPFAM" id="SSF51306">
    <property type="entry name" value="LexA/Signal peptidase"/>
    <property type="match status" value="1"/>
</dbReference>
<keyword evidence="5 7" id="KW-0645">Protease</keyword>
<dbReference type="NCBIfam" id="TIGR02227">
    <property type="entry name" value="sigpep_I_bact"/>
    <property type="match status" value="1"/>
</dbReference>
<comment type="function">
    <text evidence="2">Essential for cell viability.</text>
</comment>
<feature type="domain" description="Peptidase S26" evidence="8">
    <location>
        <begin position="8"/>
        <end position="176"/>
    </location>
</feature>
<evidence type="ECO:0000256" key="3">
    <source>
        <dbReference type="ARBA" id="ARBA00004401"/>
    </source>
</evidence>
<gene>
    <name evidence="9" type="primary">lepB</name>
    <name evidence="9" type="ORF">HHH54_02165</name>
</gene>
<evidence type="ECO:0000313" key="9">
    <source>
        <dbReference type="EMBL" id="MBI5974402.1"/>
    </source>
</evidence>
<dbReference type="CDD" id="cd06530">
    <property type="entry name" value="S26_SPase_I"/>
    <property type="match status" value="1"/>
</dbReference>
<proteinExistence type="inferred from homology"/>
<dbReference type="PROSITE" id="PS00761">
    <property type="entry name" value="SPASE_I_3"/>
    <property type="match status" value="1"/>
</dbReference>